<evidence type="ECO:0000256" key="2">
    <source>
        <dbReference type="ARBA" id="ARBA00022741"/>
    </source>
</evidence>
<evidence type="ECO:0000256" key="3">
    <source>
        <dbReference type="ARBA" id="ARBA00022840"/>
    </source>
</evidence>
<protein>
    <submittedName>
        <fullName evidence="5">Molybdate transport system ATP-binding protein</fullName>
    </submittedName>
</protein>
<evidence type="ECO:0000256" key="1">
    <source>
        <dbReference type="ARBA" id="ARBA00022448"/>
    </source>
</evidence>
<keyword evidence="1" id="KW-0813">Transport</keyword>
<dbReference type="SUPFAM" id="SSF52540">
    <property type="entry name" value="P-loop containing nucleoside triphosphate hydrolases"/>
    <property type="match status" value="2"/>
</dbReference>
<sequence>MIRAYLRQTNVYFTMQQINHLWNIKLSKAPERQPLMNGLLDKKYCDAFRWLEGIHVRIISPKTILKFIDEELIHDNEAILKQNGQTLNSMSSGERKQAFLKYTLNQKPEALILDHLLDNLDTMARKRIADLLETQSHLSGIINIYSRDDDRLPFLTEEFTYESQELKKESLVEPVKVQTKTEIQYPLPNPLHEVSIFDNPLVSFNQVSVSYLDKCILKNISWVINKGQFWHLYGPNGSGKTTLLTMITGDNPKAYGQDIKLFGKQKGSGETIWGIKQKVGYFTTNMTFQFKRRQTVRDMIISGFFDSVGLYHIPSDQQIKLAHEWLDFIGLAHLADHPFIDLSMCHQRMIMIARAMVKHPPLLILDEASVDLDDESASLMTGLINRIAQEGETTIIYVSHRMEPGLNPTHSFELVVGDGGSEGVSSSLH</sequence>
<dbReference type="PANTHER" id="PTHR43553">
    <property type="entry name" value="HEAVY METAL TRANSPORTER"/>
    <property type="match status" value="1"/>
</dbReference>
<dbReference type="GO" id="GO:0016887">
    <property type="term" value="F:ATP hydrolysis activity"/>
    <property type="evidence" value="ECO:0007669"/>
    <property type="project" value="InterPro"/>
</dbReference>
<dbReference type="Pfam" id="PF00005">
    <property type="entry name" value="ABC_tran"/>
    <property type="match status" value="1"/>
</dbReference>
<dbReference type="PROSITE" id="PS50893">
    <property type="entry name" value="ABC_TRANSPORTER_2"/>
    <property type="match status" value="1"/>
</dbReference>
<dbReference type="PANTHER" id="PTHR43553:SF3">
    <property type="entry name" value="ABC TRANSPORTER ATP-BINDING PROTEIN MODF"/>
    <property type="match status" value="1"/>
</dbReference>
<keyword evidence="3 5" id="KW-0067">ATP-binding</keyword>
<dbReference type="Gene3D" id="3.40.50.300">
    <property type="entry name" value="P-loop containing nucleotide triphosphate hydrolases"/>
    <property type="match status" value="1"/>
</dbReference>
<accession>A0A1W2G839</accession>
<dbReference type="GO" id="GO:0042626">
    <property type="term" value="F:ATPase-coupled transmembrane transporter activity"/>
    <property type="evidence" value="ECO:0007669"/>
    <property type="project" value="TreeGrafter"/>
</dbReference>
<organism evidence="5 6">
    <name type="scientific">Reichenbachiella faecimaris</name>
    <dbReference type="NCBI Taxonomy" id="692418"/>
    <lineage>
        <taxon>Bacteria</taxon>
        <taxon>Pseudomonadati</taxon>
        <taxon>Bacteroidota</taxon>
        <taxon>Cytophagia</taxon>
        <taxon>Cytophagales</taxon>
        <taxon>Reichenbachiellaceae</taxon>
        <taxon>Reichenbachiella</taxon>
    </lineage>
</organism>
<evidence type="ECO:0000259" key="4">
    <source>
        <dbReference type="PROSITE" id="PS50893"/>
    </source>
</evidence>
<dbReference type="GO" id="GO:0005524">
    <property type="term" value="F:ATP binding"/>
    <property type="evidence" value="ECO:0007669"/>
    <property type="project" value="UniProtKB-KW"/>
</dbReference>
<dbReference type="Proteomes" id="UP000192472">
    <property type="component" value="Unassembled WGS sequence"/>
</dbReference>
<proteinExistence type="predicted"/>
<dbReference type="AlphaFoldDB" id="A0A1W2G839"/>
<reference evidence="5 6" key="1">
    <citation type="submission" date="2017-04" db="EMBL/GenBank/DDBJ databases">
        <authorList>
            <person name="Afonso C.L."/>
            <person name="Miller P.J."/>
            <person name="Scott M.A."/>
            <person name="Spackman E."/>
            <person name="Goraichik I."/>
            <person name="Dimitrov K.M."/>
            <person name="Suarez D.L."/>
            <person name="Swayne D.E."/>
        </authorList>
    </citation>
    <scope>NUCLEOTIDE SEQUENCE [LARGE SCALE GENOMIC DNA]</scope>
    <source>
        <strain evidence="5 6">DSM 26133</strain>
    </source>
</reference>
<evidence type="ECO:0000313" key="5">
    <source>
        <dbReference type="EMBL" id="SMD32803.1"/>
    </source>
</evidence>
<dbReference type="SMART" id="SM00382">
    <property type="entry name" value="AAA"/>
    <property type="match status" value="1"/>
</dbReference>
<dbReference type="EMBL" id="FWYF01000001">
    <property type="protein sequence ID" value="SMD32803.1"/>
    <property type="molecule type" value="Genomic_DNA"/>
</dbReference>
<dbReference type="InterPro" id="IPR003593">
    <property type="entry name" value="AAA+_ATPase"/>
</dbReference>
<dbReference type="GO" id="GO:0043190">
    <property type="term" value="C:ATP-binding cassette (ABC) transporter complex"/>
    <property type="evidence" value="ECO:0007669"/>
    <property type="project" value="TreeGrafter"/>
</dbReference>
<dbReference type="InterPro" id="IPR027417">
    <property type="entry name" value="P-loop_NTPase"/>
</dbReference>
<keyword evidence="2" id="KW-0547">Nucleotide-binding</keyword>
<evidence type="ECO:0000313" key="6">
    <source>
        <dbReference type="Proteomes" id="UP000192472"/>
    </source>
</evidence>
<keyword evidence="6" id="KW-1185">Reference proteome</keyword>
<dbReference type="STRING" id="692418.SAMN04488029_1154"/>
<dbReference type="InterPro" id="IPR003439">
    <property type="entry name" value="ABC_transporter-like_ATP-bd"/>
</dbReference>
<gene>
    <name evidence="5" type="ORF">SAMN04488029_1154</name>
</gene>
<name>A0A1W2G839_REIFA</name>
<feature type="domain" description="ABC transporter" evidence="4">
    <location>
        <begin position="202"/>
        <end position="428"/>
    </location>
</feature>
<dbReference type="InterPro" id="IPR050095">
    <property type="entry name" value="ECF_ABC_transporter_ATP-bd"/>
</dbReference>